<dbReference type="Gene3D" id="1.10.1740.10">
    <property type="match status" value="1"/>
</dbReference>
<dbReference type="InterPro" id="IPR032710">
    <property type="entry name" value="NTF2-like_dom_sf"/>
</dbReference>
<evidence type="ECO:0000259" key="8">
    <source>
        <dbReference type="Pfam" id="PF08281"/>
    </source>
</evidence>
<feature type="domain" description="RNA polymerase sigma factor 70 region 4 type 2" evidence="8">
    <location>
        <begin position="107"/>
        <end position="157"/>
    </location>
</feature>
<keyword evidence="6" id="KW-0804">Transcription</keyword>
<evidence type="ECO:0000259" key="7">
    <source>
        <dbReference type="Pfam" id="PF04542"/>
    </source>
</evidence>
<accession>A0ABM7HX40</accession>
<evidence type="ECO:0000313" key="9">
    <source>
        <dbReference type="EMBL" id="BBX35180.1"/>
    </source>
</evidence>
<evidence type="ECO:0000256" key="3">
    <source>
        <dbReference type="ARBA" id="ARBA00023015"/>
    </source>
</evidence>
<dbReference type="InterPro" id="IPR013249">
    <property type="entry name" value="RNA_pol_sigma70_r4_t2"/>
</dbReference>
<dbReference type="SUPFAM" id="SSF88659">
    <property type="entry name" value="Sigma3 and sigma4 domains of RNA polymerase sigma factors"/>
    <property type="match status" value="1"/>
</dbReference>
<keyword evidence="5" id="KW-0238">DNA-binding</keyword>
<dbReference type="InterPro" id="IPR007627">
    <property type="entry name" value="RNA_pol_sigma70_r2"/>
</dbReference>
<evidence type="ECO:0000256" key="5">
    <source>
        <dbReference type="ARBA" id="ARBA00023125"/>
    </source>
</evidence>
<evidence type="ECO:0000256" key="6">
    <source>
        <dbReference type="ARBA" id="ARBA00023163"/>
    </source>
</evidence>
<dbReference type="InterPro" id="IPR014284">
    <property type="entry name" value="RNA_pol_sigma-70_dom"/>
</dbReference>
<dbReference type="Proteomes" id="UP000465622">
    <property type="component" value="Chromosome"/>
</dbReference>
<protein>
    <recommendedName>
        <fullName evidence="11">Sigma-70 family RNA polymerase sigma factor</fullName>
    </recommendedName>
</protein>
<evidence type="ECO:0008006" key="11">
    <source>
        <dbReference type="Google" id="ProtNLM"/>
    </source>
</evidence>
<dbReference type="InterPro" id="IPR015946">
    <property type="entry name" value="KH_dom-like_a/b"/>
</dbReference>
<dbReference type="InterPro" id="IPR052704">
    <property type="entry name" value="ECF_Sigma-70_Domain"/>
</dbReference>
<feature type="domain" description="RNA polymerase sigma-70 region 2" evidence="7">
    <location>
        <begin position="11"/>
        <end position="76"/>
    </location>
</feature>
<organism evidence="9 10">
    <name type="scientific">Mycolicibacterium mageritense</name>
    <name type="common">Mycobacterium mageritense</name>
    <dbReference type="NCBI Taxonomy" id="53462"/>
    <lineage>
        <taxon>Bacteria</taxon>
        <taxon>Bacillati</taxon>
        <taxon>Actinomycetota</taxon>
        <taxon>Actinomycetes</taxon>
        <taxon>Mycobacteriales</taxon>
        <taxon>Mycobacteriaceae</taxon>
        <taxon>Mycolicibacterium</taxon>
    </lineage>
</organism>
<dbReference type="InterPro" id="IPR036388">
    <property type="entry name" value="WH-like_DNA-bd_sf"/>
</dbReference>
<dbReference type="InterPro" id="IPR013325">
    <property type="entry name" value="RNA_pol_sigma_r2"/>
</dbReference>
<dbReference type="InterPro" id="IPR036102">
    <property type="entry name" value="OsmC/Ohrsf"/>
</dbReference>
<evidence type="ECO:0000256" key="1">
    <source>
        <dbReference type="ARBA" id="ARBA00010641"/>
    </source>
</evidence>
<evidence type="ECO:0000313" key="10">
    <source>
        <dbReference type="Proteomes" id="UP000465622"/>
    </source>
</evidence>
<comment type="similarity">
    <text evidence="1">Belongs to the sigma-70 factor family. ECF subfamily.</text>
</comment>
<dbReference type="SUPFAM" id="SSF88946">
    <property type="entry name" value="Sigma2 domain of RNA polymerase sigma factors"/>
    <property type="match status" value="1"/>
</dbReference>
<keyword evidence="10" id="KW-1185">Reference proteome</keyword>
<evidence type="ECO:0000256" key="4">
    <source>
        <dbReference type="ARBA" id="ARBA00023082"/>
    </source>
</evidence>
<dbReference type="EMBL" id="AP022567">
    <property type="protein sequence ID" value="BBX35180.1"/>
    <property type="molecule type" value="Genomic_DNA"/>
</dbReference>
<dbReference type="NCBIfam" id="TIGR02937">
    <property type="entry name" value="sigma70-ECF"/>
    <property type="match status" value="1"/>
</dbReference>
<dbReference type="SUPFAM" id="SSF54427">
    <property type="entry name" value="NTF2-like"/>
    <property type="match status" value="1"/>
</dbReference>
<dbReference type="Pfam" id="PF04542">
    <property type="entry name" value="Sigma70_r2"/>
    <property type="match status" value="1"/>
</dbReference>
<dbReference type="SUPFAM" id="SSF82784">
    <property type="entry name" value="OsmC-like"/>
    <property type="match status" value="1"/>
</dbReference>
<dbReference type="Pfam" id="PF02566">
    <property type="entry name" value="OsmC"/>
    <property type="match status" value="1"/>
</dbReference>
<dbReference type="PANTHER" id="PTHR30173">
    <property type="entry name" value="SIGMA 19 FACTOR"/>
    <property type="match status" value="1"/>
</dbReference>
<dbReference type="Pfam" id="PF08281">
    <property type="entry name" value="Sigma70_r4_2"/>
    <property type="match status" value="1"/>
</dbReference>
<keyword evidence="3" id="KW-0805">Transcription regulation</keyword>
<proteinExistence type="inferred from homology"/>
<evidence type="ECO:0000256" key="2">
    <source>
        <dbReference type="ARBA" id="ARBA00011344"/>
    </source>
</evidence>
<dbReference type="Gene3D" id="3.10.450.50">
    <property type="match status" value="1"/>
</dbReference>
<dbReference type="PANTHER" id="PTHR30173:SF43">
    <property type="entry name" value="ECF RNA POLYMERASE SIGMA FACTOR SIGI-RELATED"/>
    <property type="match status" value="1"/>
</dbReference>
<dbReference type="InterPro" id="IPR013324">
    <property type="entry name" value="RNA_pol_sigma_r3/r4-like"/>
</dbReference>
<dbReference type="Gene3D" id="3.30.300.20">
    <property type="match status" value="1"/>
</dbReference>
<reference evidence="9 10" key="1">
    <citation type="journal article" date="2019" name="Emerg. Microbes Infect.">
        <title>Comprehensive subspecies identification of 175 nontuberculous mycobacteria species based on 7547 genomic profiles.</title>
        <authorList>
            <person name="Matsumoto Y."/>
            <person name="Kinjo T."/>
            <person name="Motooka D."/>
            <person name="Nabeya D."/>
            <person name="Jung N."/>
            <person name="Uechi K."/>
            <person name="Horii T."/>
            <person name="Iida T."/>
            <person name="Fujita J."/>
            <person name="Nakamura S."/>
        </authorList>
    </citation>
    <scope>NUCLEOTIDE SEQUENCE [LARGE SCALE GENOMIC DNA]</scope>
    <source>
        <strain evidence="9 10">JCM 12375</strain>
    </source>
</reference>
<keyword evidence="4" id="KW-0731">Sigma factor</keyword>
<comment type="subunit">
    <text evidence="2">Interacts transiently with the RNA polymerase catalytic core formed by RpoA, RpoB, RpoC and RpoZ (2 alpha, 1 beta, 1 beta' and 1 omega subunit) to form the RNA polymerase holoenzyme that can initiate transcription.</text>
</comment>
<dbReference type="InterPro" id="IPR003718">
    <property type="entry name" value="OsmC/Ohr_fam"/>
</dbReference>
<gene>
    <name evidence="9" type="ORF">MMAGJ_44620</name>
</gene>
<sequence length="463" mass="50784">MTDEQALAVRFEQDRRHLRAVAYRLLGSVHDADDAVQAAWLKVSRHGVSDVDNPTGWFTTVTAHECLDRLREQKRRAEVLGADHIGTAPAAPAAEDEVAMAESVGRALLVVLDRLSPAQRVAFVLHDAFGVPFDDIAALLDRTPDAAKKLASRARERVHGDPSVSPRPTAEHLQIARVFLAASQEGDLEALLKILHPDVVRRVDRVLVPAHISTELRGAREFVEESRLFAGVARGGEVAVLDGGAGIVIAPAGRLKVLLRLTIRDGRIHVIDIIGEPDRLRSVDVTLAGMAYQRSLASRRESTPNRAFSGNFASARRQREAWMTTAVTVTETGSGTYTQEITAGRHRFIADEPIPVGGDEGPNPYDLVLAGLGACTSMTVRMYAKRKGWPLEQVRVTLRHSRIHAKDCEACETTKGMIDQIDREIELVGDLDPDQRQRLMDIAERCPVHQTLTSEVHITTSAV</sequence>
<name>A0ABM7HX40_MYCME</name>
<dbReference type="Gene3D" id="1.10.10.10">
    <property type="entry name" value="Winged helix-like DNA-binding domain superfamily/Winged helix DNA-binding domain"/>
    <property type="match status" value="1"/>
</dbReference>